<feature type="compositionally biased region" description="Low complexity" evidence="15">
    <location>
        <begin position="434"/>
        <end position="450"/>
    </location>
</feature>
<evidence type="ECO:0000256" key="5">
    <source>
        <dbReference type="ARBA" id="ARBA00022763"/>
    </source>
</evidence>
<dbReference type="Gene3D" id="3.40.50.300">
    <property type="entry name" value="P-loop containing nucleotide triphosphate hydrolases"/>
    <property type="match status" value="1"/>
</dbReference>
<keyword evidence="12 14" id="KW-0234">DNA repair</keyword>
<evidence type="ECO:0000259" key="16">
    <source>
        <dbReference type="PROSITE" id="PS51192"/>
    </source>
</evidence>
<dbReference type="SUPFAM" id="SSF52540">
    <property type="entry name" value="P-loop containing nucleoside triphosphate hydrolases"/>
    <property type="match status" value="2"/>
</dbReference>
<dbReference type="GO" id="GO:0006281">
    <property type="term" value="P:DNA repair"/>
    <property type="evidence" value="ECO:0007669"/>
    <property type="project" value="UniProtKB-UniRule"/>
</dbReference>
<evidence type="ECO:0000256" key="1">
    <source>
        <dbReference type="ARBA" id="ARBA00004123"/>
    </source>
</evidence>
<evidence type="ECO:0000256" key="4">
    <source>
        <dbReference type="ARBA" id="ARBA00022741"/>
    </source>
</evidence>
<feature type="region of interest" description="Disordered" evidence="15">
    <location>
        <begin position="324"/>
        <end position="347"/>
    </location>
</feature>
<evidence type="ECO:0000256" key="3">
    <source>
        <dbReference type="ARBA" id="ARBA00019805"/>
    </source>
</evidence>
<dbReference type="GO" id="GO:0003677">
    <property type="term" value="F:DNA binding"/>
    <property type="evidence" value="ECO:0007669"/>
    <property type="project" value="UniProtKB-UniRule"/>
</dbReference>
<organism evidence="19 20">
    <name type="scientific">Gracilariopsis chorda</name>
    <dbReference type="NCBI Taxonomy" id="448386"/>
    <lineage>
        <taxon>Eukaryota</taxon>
        <taxon>Rhodophyta</taxon>
        <taxon>Florideophyceae</taxon>
        <taxon>Rhodymeniophycidae</taxon>
        <taxon>Gracilariales</taxon>
        <taxon>Gracilariaceae</taxon>
        <taxon>Gracilariopsis</taxon>
    </lineage>
</organism>
<evidence type="ECO:0000256" key="2">
    <source>
        <dbReference type="ARBA" id="ARBA00007025"/>
    </source>
</evidence>
<evidence type="ECO:0000256" key="13">
    <source>
        <dbReference type="ARBA" id="ARBA00023242"/>
    </source>
</evidence>
<dbReference type="InterPro" id="IPR000330">
    <property type="entry name" value="SNF2_N"/>
</dbReference>
<dbReference type="InterPro" id="IPR001650">
    <property type="entry name" value="Helicase_C-like"/>
</dbReference>
<evidence type="ECO:0000256" key="6">
    <source>
        <dbReference type="ARBA" id="ARBA00022801"/>
    </source>
</evidence>
<evidence type="ECO:0000313" key="20">
    <source>
        <dbReference type="Proteomes" id="UP000247409"/>
    </source>
</evidence>
<comment type="caution">
    <text evidence="19">The sequence shown here is derived from an EMBL/GenBank/DDBJ whole genome shotgun (WGS) entry which is preliminary data.</text>
</comment>
<accession>A0A2V3IVZ3</accession>
<evidence type="ECO:0000259" key="17">
    <source>
        <dbReference type="PROSITE" id="PS51194"/>
    </source>
</evidence>
<feature type="domain" description="Helicase ATP-binding" evidence="16">
    <location>
        <begin position="488"/>
        <end position="659"/>
    </location>
</feature>
<sequence length="1266" mass="142899">MHRSHRAESHARHRSRMHEDDEQLTEDGPPAGVVFDPVITPKADGARSVVPFGALDHAGALRRACVDKRIARRAMHASWLAEDDPMDNTKLIVCGTPLIIPVSFDDHCVLTAFERELDRVEAKFRAGRKDKSIGGELGSIVIKKKVVKGRKSFGRGASSDIPNGSMKRTAAAPPHGEKNPKRVKEVEKPKKPVDYTSAYRNAIKPSEIARMVKNRSNTITSQMRFAKGYATACAKESRKAAFRSVRVIDEAHRRARRIVRDVLSYWKKEDKERQEERKRLMARAQEHRKQEADEREAQRQKNKLKFLLGQSEAFSNFLKAKTKATAEADGRERAAEAKKKKQATGKDIDSITGAEDEDELRKIAEDKARELVARHRAQIEQFDTETKKKKSVAMEASEKAAANRAATMEALDMNGVTDAEREIIEQMEAEKKGGAASPSAPSPGSTAKPSSETRLAGSEKPEVAAVRQPTILNCKMKDYQLRGLAWLVSLYDQGINGILADEMGLGKTLQTIAFLAYLCEKEDNWGPFLVVSPKATLHNWQQEVTKFCPALKVLPYWGNKNDRNELRKYWSHKRMYRRDSEFQVCITSYETLTMDEKYFNRVKWQYLVLDEAQAIKNSNSSRWRALLQFPCRNRLLLTGTPLQNKLSELWSLLHFIMPTIFDSHAEFADWFAKDIEGHAQDNRMLDAATLSRLRTLLDPFMLRRVKRDVESEMPPKTEVHLPCLLSARQRQLYATIRANITPEELERAIVPSGPGNGNSERQSKLMNLVMQLRKVCNHPETFERRVPQAPYQFQVAPPPTHVAPPPSVLMASNVAAAPLDITLVCRSELEVVAPRCVHVLEEDMAYMQHLIRQRYGAWVRQRVSEEMMRGGKGMSVIRLCGGVSASEASDYVLDGALPWNWQRYGHEVDEELLRLQDVYFIGKGKDVEEGDGSCREVLTRPHRILMEVRGESLRRRKQVVLRSEFDEPAQLIAREARMLKSTRVYIPKVASPLTGVYLPGDGRQSLELHSEASLPYPGFPHCGETYRSGEVYEFYRVLDGGYGAHVGNAPIQMPEASRLVADCGKMTVLDPLLRRLKAEGHKCLVYSQFTRVLDILEDYCGKSGYKFVRLDGQSALADRRDIVAEWQTNEELFIFLLSTRAGGVGLNLTAADTVIFFDSDWNPTQDLQAMDRAHRLGQERPVTVYRLITQGTIEERVLLRAQQKNRINELVIKGGGLQTDVEENRETELDDIAALLMGEDEGRGAAEGAEMAVIAQRAAALVRARQ</sequence>
<dbReference type="EC" id="3.6.4.-" evidence="14"/>
<protein>
    <recommendedName>
        <fullName evidence="3 14">Chromatin-remodeling ATPase INO80</fullName>
        <ecNumber evidence="14">3.6.4.-</ecNumber>
    </recommendedName>
</protein>
<keyword evidence="19" id="KW-0347">Helicase</keyword>
<dbReference type="GO" id="GO:0016887">
    <property type="term" value="F:ATP hydrolysis activity"/>
    <property type="evidence" value="ECO:0007669"/>
    <property type="project" value="TreeGrafter"/>
</dbReference>
<dbReference type="InterPro" id="IPR014001">
    <property type="entry name" value="Helicase_ATP-bd"/>
</dbReference>
<feature type="compositionally biased region" description="Basic and acidic residues" evidence="15">
    <location>
        <begin position="1"/>
        <end position="10"/>
    </location>
</feature>
<keyword evidence="11" id="KW-0804">Transcription</keyword>
<evidence type="ECO:0000256" key="14">
    <source>
        <dbReference type="RuleBase" id="RU368001"/>
    </source>
</evidence>
<dbReference type="Pfam" id="PF13892">
    <property type="entry name" value="DBINO"/>
    <property type="match status" value="1"/>
</dbReference>
<evidence type="ECO:0000256" key="15">
    <source>
        <dbReference type="SAM" id="MobiDB-lite"/>
    </source>
</evidence>
<dbReference type="InterPro" id="IPR020838">
    <property type="entry name" value="DBINO"/>
</dbReference>
<feature type="compositionally biased region" description="Basic and acidic residues" evidence="15">
    <location>
        <begin position="324"/>
        <end position="337"/>
    </location>
</feature>
<comment type="subunit">
    <text evidence="14">Component of the INO80 chromatin-remodeling complex.</text>
</comment>
<comment type="subcellular location">
    <subcellularLocation>
        <location evidence="1 14">Nucleus</location>
    </subcellularLocation>
</comment>
<evidence type="ECO:0000259" key="18">
    <source>
        <dbReference type="PROSITE" id="PS51413"/>
    </source>
</evidence>
<dbReference type="SMART" id="SM00490">
    <property type="entry name" value="HELICc"/>
    <property type="match status" value="1"/>
</dbReference>
<feature type="domain" description="DBINO" evidence="18">
    <location>
        <begin position="199"/>
        <end position="324"/>
    </location>
</feature>
<comment type="similarity">
    <text evidence="2 14">Belongs to the SNF2/RAD54 helicase family.</text>
</comment>
<dbReference type="InterPro" id="IPR050520">
    <property type="entry name" value="INO80/SWR1_helicase"/>
</dbReference>
<proteinExistence type="inferred from homology"/>
<keyword evidence="20" id="KW-1185">Reference proteome</keyword>
<keyword evidence="7 14" id="KW-0067">ATP-binding</keyword>
<dbReference type="InterPro" id="IPR038718">
    <property type="entry name" value="SNF2-like_sf"/>
</dbReference>
<dbReference type="PANTHER" id="PTHR45685:SF2">
    <property type="entry name" value="CHROMATIN-REMODELING ATPASE INO80"/>
    <property type="match status" value="1"/>
</dbReference>
<evidence type="ECO:0000256" key="11">
    <source>
        <dbReference type="ARBA" id="ARBA00023163"/>
    </source>
</evidence>
<dbReference type="PANTHER" id="PTHR45685">
    <property type="entry name" value="HELICASE SRCAP-RELATED"/>
    <property type="match status" value="1"/>
</dbReference>
<dbReference type="GO" id="GO:0004386">
    <property type="term" value="F:helicase activity"/>
    <property type="evidence" value="ECO:0007669"/>
    <property type="project" value="UniProtKB-KW"/>
</dbReference>
<keyword evidence="4" id="KW-0547">Nucleotide-binding</keyword>
<keyword evidence="5 14" id="KW-0227">DNA damage</keyword>
<keyword evidence="9 14" id="KW-0238">DNA-binding</keyword>
<dbReference type="Gene3D" id="3.40.50.10810">
    <property type="entry name" value="Tandem AAA-ATPase domain"/>
    <property type="match status" value="1"/>
</dbReference>
<feature type="compositionally biased region" description="Basic and acidic residues" evidence="15">
    <location>
        <begin position="175"/>
        <end position="189"/>
    </location>
</feature>
<name>A0A2V3IVZ3_9FLOR</name>
<keyword evidence="8" id="KW-0805">Transcription regulation</keyword>
<keyword evidence="10" id="KW-0010">Activator</keyword>
<comment type="domain">
    <text evidence="14">The DBINO region is involved in binding to DNA.</text>
</comment>
<dbReference type="Pfam" id="PF00176">
    <property type="entry name" value="SNF2-rel_dom"/>
    <property type="match status" value="1"/>
</dbReference>
<dbReference type="InterPro" id="IPR049730">
    <property type="entry name" value="SNF2/RAD54-like_C"/>
</dbReference>
<evidence type="ECO:0000313" key="19">
    <source>
        <dbReference type="EMBL" id="PXF46259.1"/>
    </source>
</evidence>
<dbReference type="Pfam" id="PF00271">
    <property type="entry name" value="Helicase_C"/>
    <property type="match status" value="1"/>
</dbReference>
<feature type="region of interest" description="Disordered" evidence="15">
    <location>
        <begin position="1"/>
        <end position="30"/>
    </location>
</feature>
<evidence type="ECO:0000256" key="12">
    <source>
        <dbReference type="ARBA" id="ARBA00023204"/>
    </source>
</evidence>
<feature type="region of interest" description="Disordered" evidence="15">
    <location>
        <begin position="153"/>
        <end position="189"/>
    </location>
</feature>
<evidence type="ECO:0000256" key="9">
    <source>
        <dbReference type="ARBA" id="ARBA00023125"/>
    </source>
</evidence>
<dbReference type="GO" id="GO:0006338">
    <property type="term" value="P:chromatin remodeling"/>
    <property type="evidence" value="ECO:0007669"/>
    <property type="project" value="UniProtKB-UniRule"/>
</dbReference>
<dbReference type="PROSITE" id="PS51194">
    <property type="entry name" value="HELICASE_CTER"/>
    <property type="match status" value="1"/>
</dbReference>
<feature type="domain" description="Helicase C-terminal" evidence="17">
    <location>
        <begin position="1068"/>
        <end position="1233"/>
    </location>
</feature>
<gene>
    <name evidence="19" type="ORF">BWQ96_03915</name>
</gene>
<dbReference type="AlphaFoldDB" id="A0A2V3IVZ3"/>
<reference evidence="19 20" key="1">
    <citation type="journal article" date="2018" name="Mol. Biol. Evol.">
        <title>Analysis of the draft genome of the red seaweed Gracilariopsis chorda provides insights into genome size evolution in Rhodophyta.</title>
        <authorList>
            <person name="Lee J."/>
            <person name="Yang E.C."/>
            <person name="Graf L."/>
            <person name="Yang J.H."/>
            <person name="Qiu H."/>
            <person name="Zel Zion U."/>
            <person name="Chan C.X."/>
            <person name="Stephens T.G."/>
            <person name="Weber A.P.M."/>
            <person name="Boo G.H."/>
            <person name="Boo S.M."/>
            <person name="Kim K.M."/>
            <person name="Shin Y."/>
            <person name="Jung M."/>
            <person name="Lee S.J."/>
            <person name="Yim H.S."/>
            <person name="Lee J.H."/>
            <person name="Bhattacharya D."/>
            <person name="Yoon H.S."/>
        </authorList>
    </citation>
    <scope>NUCLEOTIDE SEQUENCE [LARGE SCALE GENOMIC DNA]</scope>
    <source>
        <strain evidence="19 20">SKKU-2015</strain>
        <tissue evidence="19">Whole body</tissue>
    </source>
</reference>
<keyword evidence="6 14" id="KW-0378">Hydrolase</keyword>
<dbReference type="PROSITE" id="PS51192">
    <property type="entry name" value="HELICASE_ATP_BIND_1"/>
    <property type="match status" value="1"/>
</dbReference>
<dbReference type="CDD" id="cd18793">
    <property type="entry name" value="SF2_C_SNF"/>
    <property type="match status" value="1"/>
</dbReference>
<dbReference type="GO" id="GO:0031011">
    <property type="term" value="C:Ino80 complex"/>
    <property type="evidence" value="ECO:0007669"/>
    <property type="project" value="UniProtKB-UniRule"/>
</dbReference>
<dbReference type="EMBL" id="NBIV01000041">
    <property type="protein sequence ID" value="PXF46259.1"/>
    <property type="molecule type" value="Genomic_DNA"/>
</dbReference>
<comment type="catalytic activity">
    <reaction evidence="14">
        <text>ATP + H2O = ADP + phosphate + H(+)</text>
        <dbReference type="Rhea" id="RHEA:13065"/>
        <dbReference type="ChEBI" id="CHEBI:15377"/>
        <dbReference type="ChEBI" id="CHEBI:15378"/>
        <dbReference type="ChEBI" id="CHEBI:30616"/>
        <dbReference type="ChEBI" id="CHEBI:43474"/>
        <dbReference type="ChEBI" id="CHEBI:456216"/>
    </reaction>
</comment>
<dbReference type="GO" id="GO:0042393">
    <property type="term" value="F:histone binding"/>
    <property type="evidence" value="ECO:0007669"/>
    <property type="project" value="TreeGrafter"/>
</dbReference>
<keyword evidence="13" id="KW-0539">Nucleus</keyword>
<dbReference type="InterPro" id="IPR027417">
    <property type="entry name" value="P-loop_NTPase"/>
</dbReference>
<dbReference type="GO" id="GO:0005524">
    <property type="term" value="F:ATP binding"/>
    <property type="evidence" value="ECO:0007669"/>
    <property type="project" value="UniProtKB-UniRule"/>
</dbReference>
<dbReference type="STRING" id="448386.A0A2V3IVZ3"/>
<evidence type="ECO:0000256" key="8">
    <source>
        <dbReference type="ARBA" id="ARBA00023015"/>
    </source>
</evidence>
<dbReference type="Proteomes" id="UP000247409">
    <property type="component" value="Unassembled WGS sequence"/>
</dbReference>
<comment type="function">
    <text evidence="14">ATPase component of the INO80 complex which remodels chromatin by shifting nucleosomes and is involved in DNA repair.</text>
</comment>
<dbReference type="FunFam" id="3.40.50.10810:FF:000051">
    <property type="entry name" value="Helicase SWR1"/>
    <property type="match status" value="1"/>
</dbReference>
<feature type="region of interest" description="Disordered" evidence="15">
    <location>
        <begin position="277"/>
        <end position="298"/>
    </location>
</feature>
<dbReference type="OrthoDB" id="372624at2759"/>
<feature type="region of interest" description="Disordered" evidence="15">
    <location>
        <begin position="429"/>
        <end position="462"/>
    </location>
</feature>
<dbReference type="SMART" id="SM00487">
    <property type="entry name" value="DEXDc"/>
    <property type="match status" value="1"/>
</dbReference>
<dbReference type="PROSITE" id="PS51413">
    <property type="entry name" value="DBINO"/>
    <property type="match status" value="1"/>
</dbReference>
<evidence type="ECO:0000256" key="10">
    <source>
        <dbReference type="ARBA" id="ARBA00023159"/>
    </source>
</evidence>
<evidence type="ECO:0000256" key="7">
    <source>
        <dbReference type="ARBA" id="ARBA00022840"/>
    </source>
</evidence>